<name>A0A2T5GBV8_HYDSH</name>
<dbReference type="Proteomes" id="UP000244180">
    <property type="component" value="Unassembled WGS sequence"/>
</dbReference>
<dbReference type="InterPro" id="IPR000979">
    <property type="entry name" value="Phosphodiesterase_MJ0936/Vps29"/>
</dbReference>
<proteinExistence type="inferred from homology"/>
<accession>A0A2T5GBV8</accession>
<dbReference type="NCBIfam" id="TIGR00040">
    <property type="entry name" value="yfcE"/>
    <property type="match status" value="1"/>
</dbReference>
<evidence type="ECO:0000313" key="5">
    <source>
        <dbReference type="Proteomes" id="UP000244180"/>
    </source>
</evidence>
<dbReference type="Gene3D" id="3.60.21.10">
    <property type="match status" value="1"/>
</dbReference>
<comment type="cofactor">
    <cofactor evidence="2">
        <name>a divalent metal cation</name>
        <dbReference type="ChEBI" id="CHEBI:60240"/>
    </cofactor>
</comment>
<comment type="similarity">
    <text evidence="1 2">Belongs to the metallophosphoesterase superfamily. YfcE family.</text>
</comment>
<evidence type="ECO:0000256" key="1">
    <source>
        <dbReference type="ARBA" id="ARBA00008950"/>
    </source>
</evidence>
<reference evidence="4 5" key="1">
    <citation type="submission" date="2017-08" db="EMBL/GenBank/DDBJ databases">
        <title>Burning lignite coal seam in the remote Altai Mountains harbors a hydrogen-driven thermophilic microbial community.</title>
        <authorList>
            <person name="Kadnikov V.V."/>
            <person name="Mardanov A.V."/>
            <person name="Ivasenko D."/>
            <person name="Beletsky A.V."/>
            <person name="Karnachuk O.V."/>
            <person name="Ravin N.V."/>
        </authorList>
    </citation>
    <scope>NUCLEOTIDE SEQUENCE [LARGE SCALE GENOMIC DNA]</scope>
    <source>
        <strain evidence="4">AL33</strain>
    </source>
</reference>
<dbReference type="EC" id="3.1.4.-" evidence="2"/>
<evidence type="ECO:0000313" key="4">
    <source>
        <dbReference type="EMBL" id="PTQ53681.1"/>
    </source>
</evidence>
<keyword evidence="2" id="KW-0479">Metal-binding</keyword>
<dbReference type="EMBL" id="PEBV01000012">
    <property type="protein sequence ID" value="PTQ53681.1"/>
    <property type="molecule type" value="Genomic_DNA"/>
</dbReference>
<organism evidence="4 5">
    <name type="scientific">Hydrogenibacillus schlegelii</name>
    <name type="common">Bacillus schlegelii</name>
    <dbReference type="NCBI Taxonomy" id="1484"/>
    <lineage>
        <taxon>Bacteria</taxon>
        <taxon>Bacillati</taxon>
        <taxon>Bacillota</taxon>
        <taxon>Bacilli</taxon>
        <taxon>Bacillales</taxon>
        <taxon>Bacillales Family X. Incertae Sedis</taxon>
        <taxon>Hydrogenibacillus</taxon>
    </lineage>
</organism>
<evidence type="ECO:0000256" key="2">
    <source>
        <dbReference type="RuleBase" id="RU362039"/>
    </source>
</evidence>
<dbReference type="InterPro" id="IPR024654">
    <property type="entry name" value="Calcineurin-like_PHP_lpxH"/>
</dbReference>
<gene>
    <name evidence="4" type="ORF">HSCHL_1610</name>
</gene>
<dbReference type="Pfam" id="PF12850">
    <property type="entry name" value="Metallophos_2"/>
    <property type="match status" value="1"/>
</dbReference>
<dbReference type="GO" id="GO:0016787">
    <property type="term" value="F:hydrolase activity"/>
    <property type="evidence" value="ECO:0007669"/>
    <property type="project" value="UniProtKB-UniRule"/>
</dbReference>
<dbReference type="AlphaFoldDB" id="A0A2T5GBV8"/>
<feature type="domain" description="Calcineurin-like phosphoesterase" evidence="3">
    <location>
        <begin position="75"/>
        <end position="216"/>
    </location>
</feature>
<evidence type="ECO:0000259" key="3">
    <source>
        <dbReference type="Pfam" id="PF12850"/>
    </source>
</evidence>
<dbReference type="SUPFAM" id="SSF56300">
    <property type="entry name" value="Metallo-dependent phosphatases"/>
    <property type="match status" value="1"/>
</dbReference>
<protein>
    <recommendedName>
        <fullName evidence="2">Phosphoesterase</fullName>
        <ecNumber evidence="2">3.1.4.-</ecNumber>
    </recommendedName>
</protein>
<dbReference type="GO" id="GO:0046872">
    <property type="term" value="F:metal ion binding"/>
    <property type="evidence" value="ECO:0007669"/>
    <property type="project" value="UniProtKB-KW"/>
</dbReference>
<comment type="caution">
    <text evidence="4">The sequence shown here is derived from an EMBL/GenBank/DDBJ whole genome shotgun (WGS) entry which is preliminary data.</text>
</comment>
<dbReference type="InterPro" id="IPR029052">
    <property type="entry name" value="Metallo-depent_PP-like"/>
</dbReference>
<sequence length="256" mass="27384">MVTASGFPAPSGKGAAPLFGALPTAIRRRAVGRERACAGGNFFRADPRPPKEVTVRFEGALPEGLPAALTNRGRMEFLVMSDSHGLVEAVEAVVQRHPGVRGIHCGDVVAPVDRPPFAELLIVAGNQDRGAGLPAHRLLRWEGEAILVTHGHRFDVQADLLRLRLFAEAQGARIVFYGHTHVPGWTVDGGVLLLNPGSLARPRGYPHPTYAVVRLHRSEAGVEVEISYYDLAGRKQEGLSGRTVLSGTRPTGGASH</sequence>